<dbReference type="STRING" id="870242.cpu_18190"/>
<keyword evidence="2" id="KW-1185">Reference proteome</keyword>
<gene>
    <name evidence="1" type="ORF">cpu_18190</name>
</gene>
<name>A0A1L8CWR8_9THEO</name>
<dbReference type="Proteomes" id="UP000187485">
    <property type="component" value="Unassembled WGS sequence"/>
</dbReference>
<dbReference type="AlphaFoldDB" id="A0A1L8CWR8"/>
<organism evidence="1 2">
    <name type="scientific">Carboxydothermus pertinax</name>
    <dbReference type="NCBI Taxonomy" id="870242"/>
    <lineage>
        <taxon>Bacteria</taxon>
        <taxon>Bacillati</taxon>
        <taxon>Bacillota</taxon>
        <taxon>Clostridia</taxon>
        <taxon>Thermoanaerobacterales</taxon>
        <taxon>Thermoanaerobacteraceae</taxon>
        <taxon>Carboxydothermus</taxon>
    </lineage>
</organism>
<proteinExistence type="predicted"/>
<dbReference type="OrthoDB" id="12362at2"/>
<comment type="caution">
    <text evidence="1">The sequence shown here is derived from an EMBL/GenBank/DDBJ whole genome shotgun (WGS) entry which is preliminary data.</text>
</comment>
<dbReference type="RefSeq" id="WP_075859744.1">
    <property type="nucleotide sequence ID" value="NZ_BDJK01000041.1"/>
</dbReference>
<accession>A0A1L8CWR8</accession>
<evidence type="ECO:0000313" key="1">
    <source>
        <dbReference type="EMBL" id="GAV23309.1"/>
    </source>
</evidence>
<sequence>MIWESDGQSDKRKKVFLPIISENEVGWRAGGEKVTPEEFEYYFLNATAQTSIDYELRSAREGSLYQIEYVCPQTRNPHSQKVSFTGYIFVKNEAISLEKLKELLEVIYVGGERKYGWGKLFNPEFQKAEEVEKEKVINLFDQIKVKVDFDEDNLFFILDQDTPVLAHVLMKDGVNEKLMGKVEVLEQRYTEDNNGKRHFGKRIFLYPSFMPGSLVKTKSIFTLKAEGFWEV</sequence>
<evidence type="ECO:0000313" key="2">
    <source>
        <dbReference type="Proteomes" id="UP000187485"/>
    </source>
</evidence>
<protein>
    <submittedName>
        <fullName evidence="1">Uncharacterized protein</fullName>
    </submittedName>
</protein>
<reference evidence="2" key="1">
    <citation type="submission" date="2016-12" db="EMBL/GenBank/DDBJ databases">
        <title>Draft Genome Sequences od Carboxydothermus pertinax and islandicus, Hydrogenogenic Carboxydotrophic Bacteria.</title>
        <authorList>
            <person name="Fukuyama Y."/>
            <person name="Ohmae K."/>
            <person name="Yoneda Y."/>
            <person name="Yoshida T."/>
            <person name="Sako Y."/>
        </authorList>
    </citation>
    <scope>NUCLEOTIDE SEQUENCE [LARGE SCALE GENOMIC DNA]</scope>
    <source>
        <strain evidence="2">Ug1</strain>
    </source>
</reference>
<dbReference type="EMBL" id="BDJK01000041">
    <property type="protein sequence ID" value="GAV23309.1"/>
    <property type="molecule type" value="Genomic_DNA"/>
</dbReference>